<reference evidence="3" key="1">
    <citation type="submission" date="2022-11" db="EMBL/GenBank/DDBJ databases">
        <title>Minimal conservation of predation-associated metabolite biosynthetic gene clusters underscores biosynthetic potential of Myxococcota including descriptions for ten novel species: Archangium lansinium sp. nov., Myxococcus landrumus sp. nov., Nannocystis bai.</title>
        <authorList>
            <person name="Ahearne A."/>
            <person name="Stevens C."/>
            <person name="Phillips K."/>
        </authorList>
    </citation>
    <scope>NUCLEOTIDE SEQUENCE</scope>
    <source>
        <strain evidence="3">Na p29</strain>
    </source>
</reference>
<feature type="compositionally biased region" description="Pro residues" evidence="1">
    <location>
        <begin position="61"/>
        <end position="70"/>
    </location>
</feature>
<keyword evidence="4" id="KW-1185">Reference proteome</keyword>
<dbReference type="Proteomes" id="UP001150924">
    <property type="component" value="Unassembled WGS sequence"/>
</dbReference>
<dbReference type="AlphaFoldDB" id="A0A9X3EZ73"/>
<organism evidence="3 4">
    <name type="scientific">Nannocystis pusilla</name>
    <dbReference type="NCBI Taxonomy" id="889268"/>
    <lineage>
        <taxon>Bacteria</taxon>
        <taxon>Pseudomonadati</taxon>
        <taxon>Myxococcota</taxon>
        <taxon>Polyangia</taxon>
        <taxon>Nannocystales</taxon>
        <taxon>Nannocystaceae</taxon>
        <taxon>Nannocystis</taxon>
    </lineage>
</organism>
<feature type="compositionally biased region" description="Low complexity" evidence="1">
    <location>
        <begin position="86"/>
        <end position="105"/>
    </location>
</feature>
<feature type="chain" id="PRO_5040971527" evidence="2">
    <location>
        <begin position="20"/>
        <end position="126"/>
    </location>
</feature>
<gene>
    <name evidence="3" type="ORF">OV079_43070</name>
</gene>
<protein>
    <submittedName>
        <fullName evidence="3">Uncharacterized protein</fullName>
    </submittedName>
</protein>
<dbReference type="RefSeq" id="WP_267775541.1">
    <property type="nucleotide sequence ID" value="NZ_JAPNKE010000002.1"/>
</dbReference>
<evidence type="ECO:0000313" key="3">
    <source>
        <dbReference type="EMBL" id="MCY1012210.1"/>
    </source>
</evidence>
<evidence type="ECO:0000313" key="4">
    <source>
        <dbReference type="Proteomes" id="UP001150924"/>
    </source>
</evidence>
<name>A0A9X3EZ73_9BACT</name>
<accession>A0A9X3EZ73</accession>
<keyword evidence="2" id="KW-0732">Signal</keyword>
<feature type="region of interest" description="Disordered" evidence="1">
    <location>
        <begin position="16"/>
        <end position="126"/>
    </location>
</feature>
<evidence type="ECO:0000256" key="2">
    <source>
        <dbReference type="SAM" id="SignalP"/>
    </source>
</evidence>
<sequence>MLGLTVTLLAALLAAPAPGTLDPTTGMPVDVQQRANPPPVEARPAPGVNFGQSPTSVTPPATRPPSPSDPSAPRTPLMRPRPDAAPSTTSPGTGPSSSSPRAPRPLTRRPSTRCRSRPRSCRSATC</sequence>
<feature type="compositionally biased region" description="Low complexity" evidence="1">
    <location>
        <begin position="16"/>
        <end position="26"/>
    </location>
</feature>
<proteinExistence type="predicted"/>
<evidence type="ECO:0000256" key="1">
    <source>
        <dbReference type="SAM" id="MobiDB-lite"/>
    </source>
</evidence>
<dbReference type="EMBL" id="JAPNKE010000002">
    <property type="protein sequence ID" value="MCY1012210.1"/>
    <property type="molecule type" value="Genomic_DNA"/>
</dbReference>
<feature type="signal peptide" evidence="2">
    <location>
        <begin position="1"/>
        <end position="19"/>
    </location>
</feature>
<comment type="caution">
    <text evidence="3">The sequence shown here is derived from an EMBL/GenBank/DDBJ whole genome shotgun (WGS) entry which is preliminary data.</text>
</comment>
<feature type="compositionally biased region" description="Basic residues" evidence="1">
    <location>
        <begin position="106"/>
        <end position="120"/>
    </location>
</feature>